<organism evidence="2 3">
    <name type="scientific">Rodentibacter mrazii</name>
    <dbReference type="NCBI Taxonomy" id="1908257"/>
    <lineage>
        <taxon>Bacteria</taxon>
        <taxon>Pseudomonadati</taxon>
        <taxon>Pseudomonadota</taxon>
        <taxon>Gammaproteobacteria</taxon>
        <taxon>Pasteurellales</taxon>
        <taxon>Pasteurellaceae</taxon>
        <taxon>Rodentibacter</taxon>
    </lineage>
</organism>
<dbReference type="InterPro" id="IPR036390">
    <property type="entry name" value="WH_DNA-bd_sf"/>
</dbReference>
<protein>
    <recommendedName>
        <fullName evidence="1">DUF4325 domain-containing protein</fullName>
    </recommendedName>
</protein>
<comment type="caution">
    <text evidence="2">The sequence shown here is derived from an EMBL/GenBank/DDBJ whole genome shotgun (WGS) entry which is preliminary data.</text>
</comment>
<evidence type="ECO:0000313" key="3">
    <source>
        <dbReference type="Proteomes" id="UP000189426"/>
    </source>
</evidence>
<dbReference type="SUPFAM" id="SSF46785">
    <property type="entry name" value="Winged helix' DNA-binding domain"/>
    <property type="match status" value="1"/>
</dbReference>
<proteinExistence type="predicted"/>
<gene>
    <name evidence="2" type="ORF">BKK47_02750</name>
</gene>
<name>A0A1V3IIN3_9PAST</name>
<dbReference type="Gene3D" id="3.30.565.10">
    <property type="entry name" value="Histidine kinase-like ATPase, C-terminal domain"/>
    <property type="match status" value="1"/>
</dbReference>
<feature type="domain" description="DUF4325" evidence="1">
    <location>
        <begin position="270"/>
        <end position="324"/>
    </location>
</feature>
<dbReference type="EMBL" id="MLHG01000016">
    <property type="protein sequence ID" value="OOF40842.1"/>
    <property type="molecule type" value="Genomic_DNA"/>
</dbReference>
<dbReference type="SUPFAM" id="SSF55874">
    <property type="entry name" value="ATPase domain of HSP90 chaperone/DNA topoisomerase II/histidine kinase"/>
    <property type="match status" value="1"/>
</dbReference>
<dbReference type="InterPro" id="IPR036388">
    <property type="entry name" value="WH-like_DNA-bd_sf"/>
</dbReference>
<evidence type="ECO:0000313" key="2">
    <source>
        <dbReference type="EMBL" id="OOF40842.1"/>
    </source>
</evidence>
<accession>A0A1V3IIN3</accession>
<dbReference type="RefSeq" id="WP_077493399.1">
    <property type="nucleotide sequence ID" value="NZ_MLHG01000016.1"/>
</dbReference>
<reference evidence="2 3" key="1">
    <citation type="submission" date="2016-10" db="EMBL/GenBank/DDBJ databases">
        <title>Rodentibacter gen. nov. and new species.</title>
        <authorList>
            <person name="Christensen H."/>
        </authorList>
    </citation>
    <scope>NUCLEOTIDE SEQUENCE [LARGE SCALE GENOMIC DNA]</scope>
    <source>
        <strain evidence="2 3">Ppn418</strain>
    </source>
</reference>
<dbReference type="STRING" id="1908257.BKK47_02750"/>
<sequence length="336" mass="38382">MNDILCKLLEVVKHNPTQTAEAIAEKLSITRQSASRKLKGWVEDNLLTVSGRGRSTRYELVEKVDTFTFSLSNELDEFQVYTQTLDSKLNGLSKNVLEIFQYGFTEMFNNAIDHSNGTEIVVEIRQTPISTFVSITDNGLGIFEKIQKAFDLIDIRQSIFELSKGKLTTDKKNHSGEGIFFSSKIFDFFCINSKGWAFVHDAGVIDVMYEHDIEYIEGTKVMFELLHSSTKRTKDVFDQFAMPDEYAFATTVVPVNLAKHEGEFLMSRSQAKRLVARFEHFQKVILDFQGVTSIGQGFADQLFRVYQNDHPNVQLFVINATNDIKDMIQRTGYQIK</sequence>
<dbReference type="AlphaFoldDB" id="A0A1V3IIN3"/>
<dbReference type="InterPro" id="IPR025474">
    <property type="entry name" value="DUF4325"/>
</dbReference>
<dbReference type="Gene3D" id="1.10.10.10">
    <property type="entry name" value="Winged helix-like DNA-binding domain superfamily/Winged helix DNA-binding domain"/>
    <property type="match status" value="1"/>
</dbReference>
<dbReference type="InterPro" id="IPR036890">
    <property type="entry name" value="HATPase_C_sf"/>
</dbReference>
<dbReference type="Pfam" id="PF14213">
    <property type="entry name" value="DUF4325"/>
    <property type="match status" value="1"/>
</dbReference>
<evidence type="ECO:0000259" key="1">
    <source>
        <dbReference type="Pfam" id="PF14213"/>
    </source>
</evidence>
<dbReference type="Proteomes" id="UP000189426">
    <property type="component" value="Unassembled WGS sequence"/>
</dbReference>
<keyword evidence="3" id="KW-1185">Reference proteome</keyword>